<sequence length="118" mass="13191">MLAGRNGEPWPHRAVLENVPDAAFHVTYLGQLLGLYLAHRVAGGSGWHILPGVMLSWTSLFSWLAVFRHFEVTNPLFYWLPLGPAVALAAAVYLFTSQKKLEREVEELEGSRYNLKGA</sequence>
<protein>
    <submittedName>
        <fullName evidence="2">Uncharacterized protein</fullName>
    </submittedName>
</protein>
<organism evidence="2 3">
    <name type="scientific">Ectocarpus siliculosus</name>
    <name type="common">Brown alga</name>
    <name type="synonym">Conferva siliculosa</name>
    <dbReference type="NCBI Taxonomy" id="2880"/>
    <lineage>
        <taxon>Eukaryota</taxon>
        <taxon>Sar</taxon>
        <taxon>Stramenopiles</taxon>
        <taxon>Ochrophyta</taxon>
        <taxon>PX clade</taxon>
        <taxon>Phaeophyceae</taxon>
        <taxon>Ectocarpales</taxon>
        <taxon>Ectocarpaceae</taxon>
        <taxon>Ectocarpus</taxon>
    </lineage>
</organism>
<evidence type="ECO:0000313" key="3">
    <source>
        <dbReference type="Proteomes" id="UP000002630"/>
    </source>
</evidence>
<feature type="transmembrane region" description="Helical" evidence="1">
    <location>
        <begin position="22"/>
        <end position="38"/>
    </location>
</feature>
<keyword evidence="3" id="KW-1185">Reference proteome</keyword>
<dbReference type="InParanoid" id="D8LI82"/>
<dbReference type="EMBL" id="FN649742">
    <property type="protein sequence ID" value="CBN75904.1"/>
    <property type="molecule type" value="Genomic_DNA"/>
</dbReference>
<dbReference type="OrthoDB" id="10346485at2759"/>
<reference evidence="2 3" key="1">
    <citation type="journal article" date="2010" name="Nature">
        <title>The Ectocarpus genome and the independent evolution of multicellularity in brown algae.</title>
        <authorList>
            <person name="Cock J.M."/>
            <person name="Sterck L."/>
            <person name="Rouze P."/>
            <person name="Scornet D."/>
            <person name="Allen A.E."/>
            <person name="Amoutzias G."/>
            <person name="Anthouard V."/>
            <person name="Artiguenave F."/>
            <person name="Aury J.M."/>
            <person name="Badger J.H."/>
            <person name="Beszteri B."/>
            <person name="Billiau K."/>
            <person name="Bonnet E."/>
            <person name="Bothwell J.H."/>
            <person name="Bowler C."/>
            <person name="Boyen C."/>
            <person name="Brownlee C."/>
            <person name="Carrano C.J."/>
            <person name="Charrier B."/>
            <person name="Cho G.Y."/>
            <person name="Coelho S.M."/>
            <person name="Collen J."/>
            <person name="Corre E."/>
            <person name="Da Silva C."/>
            <person name="Delage L."/>
            <person name="Delaroque N."/>
            <person name="Dittami S.M."/>
            <person name="Doulbeau S."/>
            <person name="Elias M."/>
            <person name="Farnham G."/>
            <person name="Gachon C.M."/>
            <person name="Gschloessl B."/>
            <person name="Heesch S."/>
            <person name="Jabbari K."/>
            <person name="Jubin C."/>
            <person name="Kawai H."/>
            <person name="Kimura K."/>
            <person name="Kloareg B."/>
            <person name="Kupper F.C."/>
            <person name="Lang D."/>
            <person name="Le Bail A."/>
            <person name="Leblanc C."/>
            <person name="Lerouge P."/>
            <person name="Lohr M."/>
            <person name="Lopez P.J."/>
            <person name="Martens C."/>
            <person name="Maumus F."/>
            <person name="Michel G."/>
            <person name="Miranda-Saavedra D."/>
            <person name="Morales J."/>
            <person name="Moreau H."/>
            <person name="Motomura T."/>
            <person name="Nagasato C."/>
            <person name="Napoli C.A."/>
            <person name="Nelson D.R."/>
            <person name="Nyvall-Collen P."/>
            <person name="Peters A.F."/>
            <person name="Pommier C."/>
            <person name="Potin P."/>
            <person name="Poulain J."/>
            <person name="Quesneville H."/>
            <person name="Read B."/>
            <person name="Rensing S.A."/>
            <person name="Ritter A."/>
            <person name="Rousvoal S."/>
            <person name="Samanta M."/>
            <person name="Samson G."/>
            <person name="Schroeder D.C."/>
            <person name="Segurens B."/>
            <person name="Strittmatter M."/>
            <person name="Tonon T."/>
            <person name="Tregear J.W."/>
            <person name="Valentin K."/>
            <person name="von Dassow P."/>
            <person name="Yamagishi T."/>
            <person name="Van de Peer Y."/>
            <person name="Wincker P."/>
        </authorList>
    </citation>
    <scope>NUCLEOTIDE SEQUENCE [LARGE SCALE GENOMIC DNA]</scope>
    <source>
        <strain evidence="3">Ec32 / CCAP1310/4</strain>
    </source>
</reference>
<proteinExistence type="predicted"/>
<dbReference type="EMBL" id="FN648383">
    <property type="protein sequence ID" value="CBN75904.1"/>
    <property type="molecule type" value="Genomic_DNA"/>
</dbReference>
<evidence type="ECO:0000256" key="1">
    <source>
        <dbReference type="SAM" id="Phobius"/>
    </source>
</evidence>
<dbReference type="Proteomes" id="UP000002630">
    <property type="component" value="Linkage Group LG17"/>
</dbReference>
<feature type="transmembrane region" description="Helical" evidence="1">
    <location>
        <begin position="50"/>
        <end position="70"/>
    </location>
</feature>
<feature type="transmembrane region" description="Helical" evidence="1">
    <location>
        <begin position="76"/>
        <end position="95"/>
    </location>
</feature>
<name>D8LI82_ECTSI</name>
<dbReference type="AlphaFoldDB" id="D8LI82"/>
<gene>
    <name evidence="2" type="ORF">Esi_0206_0027</name>
</gene>
<keyword evidence="1" id="KW-1133">Transmembrane helix</keyword>
<keyword evidence="1" id="KW-0472">Membrane</keyword>
<keyword evidence="1" id="KW-0812">Transmembrane</keyword>
<accession>D8LI82</accession>
<evidence type="ECO:0000313" key="2">
    <source>
        <dbReference type="EMBL" id="CBN75904.1"/>
    </source>
</evidence>